<comment type="catalytic activity">
    <reaction evidence="11">
        <text>ATP + H2O = ADP + phosphate + H(+)</text>
        <dbReference type="Rhea" id="RHEA:13065"/>
        <dbReference type="ChEBI" id="CHEBI:15377"/>
        <dbReference type="ChEBI" id="CHEBI:15378"/>
        <dbReference type="ChEBI" id="CHEBI:30616"/>
        <dbReference type="ChEBI" id="CHEBI:43474"/>
        <dbReference type="ChEBI" id="CHEBI:456216"/>
        <dbReference type="EC" id="5.6.2.4"/>
    </reaction>
</comment>
<dbReference type="InterPro" id="IPR027417">
    <property type="entry name" value="P-loop_NTPase"/>
</dbReference>
<dbReference type="Proteomes" id="UP000663623">
    <property type="component" value="Chromosome"/>
</dbReference>
<evidence type="ECO:0000256" key="8">
    <source>
        <dbReference type="ARBA" id="ARBA00022840"/>
    </source>
</evidence>
<dbReference type="PROSITE" id="PS51194">
    <property type="entry name" value="HELICASE_CTER"/>
    <property type="match status" value="1"/>
</dbReference>
<comment type="cofactor">
    <cofactor evidence="11">
        <name>Zn(2+)</name>
        <dbReference type="ChEBI" id="CHEBI:29105"/>
    </cofactor>
    <text evidence="11">Binds 2 zinc ions per subunit.</text>
</comment>
<dbReference type="Pfam" id="PF18319">
    <property type="entry name" value="Zn_ribbon_PriA"/>
    <property type="match status" value="1"/>
</dbReference>
<comment type="function">
    <text evidence="11">Initiates the restart of stalled replication forks, which reloads the replicative helicase on sites other than the origin of replication. Recognizes and binds to abandoned replication forks and remodels them to uncover a helicase loading site. Promotes assembly of the primosome at these replication forks.</text>
</comment>
<dbReference type="Gene3D" id="3.40.1440.60">
    <property type="entry name" value="PriA, 3(prime) DNA-binding domain"/>
    <property type="match status" value="1"/>
</dbReference>
<dbReference type="InterPro" id="IPR001650">
    <property type="entry name" value="Helicase_C-like"/>
</dbReference>
<dbReference type="NCBIfam" id="TIGR00595">
    <property type="entry name" value="priA"/>
    <property type="match status" value="1"/>
</dbReference>
<feature type="binding site" evidence="11">
    <location>
        <position position="476"/>
    </location>
    <ligand>
        <name>Zn(2+)</name>
        <dbReference type="ChEBI" id="CHEBI:29105"/>
        <label>1</label>
    </ligand>
</feature>
<keyword evidence="3 11" id="KW-0479">Metal-binding</keyword>
<feature type="binding site" evidence="11">
    <location>
        <position position="463"/>
    </location>
    <ligand>
        <name>Zn(2+)</name>
        <dbReference type="ChEBI" id="CHEBI:29105"/>
        <label>2</label>
    </ligand>
</feature>
<evidence type="ECO:0000313" key="14">
    <source>
        <dbReference type="EMBL" id="BCS81512.1"/>
    </source>
</evidence>
<feature type="binding site" evidence="11">
    <location>
        <position position="437"/>
    </location>
    <ligand>
        <name>Zn(2+)</name>
        <dbReference type="ChEBI" id="CHEBI:29105"/>
        <label>1</label>
    </ligand>
</feature>
<evidence type="ECO:0000256" key="11">
    <source>
        <dbReference type="HAMAP-Rule" id="MF_00983"/>
    </source>
</evidence>
<comment type="subunit">
    <text evidence="11">Component of the replication restart primosome.</text>
</comment>
<evidence type="ECO:0000256" key="1">
    <source>
        <dbReference type="ARBA" id="ARBA00022515"/>
    </source>
</evidence>
<dbReference type="InterPro" id="IPR005259">
    <property type="entry name" value="PriA"/>
</dbReference>
<comment type="similarity">
    <text evidence="11">Belongs to the helicase family. PriA subfamily.</text>
</comment>
<organism evidence="14 15">
    <name type="scientific">Caldicellulosiruptor diazotrophicus</name>
    <dbReference type="NCBI Taxonomy" id="2806205"/>
    <lineage>
        <taxon>Bacteria</taxon>
        <taxon>Bacillati</taxon>
        <taxon>Bacillota</taxon>
        <taxon>Bacillota incertae sedis</taxon>
        <taxon>Caldicellulosiruptorales</taxon>
        <taxon>Caldicellulosiruptoraceae</taxon>
        <taxon>Caldicellulosiruptor</taxon>
    </lineage>
</organism>
<dbReference type="SMART" id="SM00490">
    <property type="entry name" value="HELICc"/>
    <property type="match status" value="1"/>
</dbReference>
<dbReference type="HAMAP" id="MF_00983">
    <property type="entry name" value="PriA"/>
    <property type="match status" value="1"/>
</dbReference>
<dbReference type="Pfam" id="PF18074">
    <property type="entry name" value="PriA_C"/>
    <property type="match status" value="1"/>
</dbReference>
<evidence type="ECO:0000256" key="9">
    <source>
        <dbReference type="ARBA" id="ARBA00023125"/>
    </source>
</evidence>
<keyword evidence="2 11" id="KW-0235">DNA replication</keyword>
<accession>A0ABN6E9K8</accession>
<dbReference type="PANTHER" id="PTHR30580">
    <property type="entry name" value="PRIMOSOMAL PROTEIN N"/>
    <property type="match status" value="1"/>
</dbReference>
<sequence length="724" mass="82908">MIAQVCINYQDANVDKIFDYLVPAHLENSIEIGKRVYVGFGVSNRIVEGLVVGIKQTTDIEENKLKCILAVIDKFSIVSKEQIELAFSMKNYYALNLGEALSLVIPPFVSNKQIYNVCAKNNGGYKNLDDDLRKLYESILKKPVSVNSKLVKENKEKIVKLFLEGFLEYDLRNFNIKENTGKNLLLVEPELNLTDEQHKAVNSIISAFDEGGYRNILLFGVTGSGKTEVYIRSIQHAIRKGKSVIFMVPEISLTPQMIENVQSRIGNKVLVYHSKMKSIDRLNSWLAARNKEAVVVIGPRSAVFAPVKNLGLIIIDEEHEPSYKSEKAPRINAVEVAQMRAKINNIPIVLGSATPSIEHYYYAKKGKYSLCILKNRINKTLPEVLIVDMKKEVGEGNRSIFSRLLLTEIENNLKKGEQILLFLNRRGYSPIVICRECGYVYMCKNCSISLTYHKEGYLKCHYCGYKEEYRGVCTKCNSRYVRQYGSGTQKIEEEIKAYFKDARVLRMDSDTTSKKDATEQFVKKFREKEADILVGTQMIAKGLHFPDLTLVGVIDADILLNMPDFRSRERTFQLLTQVAGRSGREKPGKVIIQTFNPEDYSIVFASKHDYESFYAQEMRLRKMMEYPPYSYVVNFVTVASEQNMAKRGIEHVYILLREHENECDMKIYGPSENPIFKIENQYRYHILVKFKRAGQMISIANLIKERYNYSNASLIIDVNPLDTL</sequence>
<evidence type="ECO:0000256" key="7">
    <source>
        <dbReference type="ARBA" id="ARBA00022833"/>
    </source>
</evidence>
<dbReference type="EC" id="5.6.2.4" evidence="11"/>
<evidence type="ECO:0000256" key="3">
    <source>
        <dbReference type="ARBA" id="ARBA00022723"/>
    </source>
</evidence>
<keyword evidence="15" id="KW-1185">Reference proteome</keyword>
<feature type="binding site" evidence="11">
    <location>
        <position position="446"/>
    </location>
    <ligand>
        <name>Zn(2+)</name>
        <dbReference type="ChEBI" id="CHEBI:29105"/>
        <label>2</label>
    </ligand>
</feature>
<keyword evidence="4 11" id="KW-0547">Nucleotide-binding</keyword>
<dbReference type="SUPFAM" id="SSF52540">
    <property type="entry name" value="P-loop containing nucleoside triphosphate hydrolases"/>
    <property type="match status" value="2"/>
</dbReference>
<dbReference type="EMBL" id="AP024480">
    <property type="protein sequence ID" value="BCS81512.1"/>
    <property type="molecule type" value="Genomic_DNA"/>
</dbReference>
<dbReference type="PROSITE" id="PS51192">
    <property type="entry name" value="HELICASE_ATP_BIND_1"/>
    <property type="match status" value="1"/>
</dbReference>
<dbReference type="InterPro" id="IPR014001">
    <property type="entry name" value="Helicase_ATP-bd"/>
</dbReference>
<dbReference type="InterPro" id="IPR042115">
    <property type="entry name" value="PriA_3primeBD_sf"/>
</dbReference>
<evidence type="ECO:0000259" key="13">
    <source>
        <dbReference type="PROSITE" id="PS51194"/>
    </source>
</evidence>
<keyword evidence="8 11" id="KW-0067">ATP-binding</keyword>
<feature type="binding site" evidence="11">
    <location>
        <position position="460"/>
    </location>
    <ligand>
        <name>Zn(2+)</name>
        <dbReference type="ChEBI" id="CHEBI:29105"/>
        <label>2</label>
    </ligand>
</feature>
<evidence type="ECO:0000313" key="15">
    <source>
        <dbReference type="Proteomes" id="UP000663623"/>
    </source>
</evidence>
<evidence type="ECO:0000256" key="4">
    <source>
        <dbReference type="ARBA" id="ARBA00022741"/>
    </source>
</evidence>
<dbReference type="InterPro" id="IPR040498">
    <property type="entry name" value="PriA_CRR"/>
</dbReference>
<name>A0ABN6E9K8_9FIRM</name>
<keyword evidence="5 11" id="KW-0378">Hydrolase</keyword>
<protein>
    <recommendedName>
        <fullName evidence="11">Replication restart protein PriA</fullName>
    </recommendedName>
    <alternativeName>
        <fullName evidence="11">ATP-dependent DNA helicase PriA</fullName>
        <ecNumber evidence="11">5.6.2.4</ecNumber>
    </alternativeName>
    <alternativeName>
        <fullName evidence="11">DNA 3'-5' helicase PriA</fullName>
    </alternativeName>
</protein>
<dbReference type="InterPro" id="IPR011545">
    <property type="entry name" value="DEAD/DEAH_box_helicase_dom"/>
</dbReference>
<dbReference type="Gene3D" id="3.40.50.300">
    <property type="entry name" value="P-loop containing nucleotide triphosphate hydrolases"/>
    <property type="match status" value="2"/>
</dbReference>
<dbReference type="CDD" id="cd18804">
    <property type="entry name" value="SF2_C_priA"/>
    <property type="match status" value="1"/>
</dbReference>
<proteinExistence type="inferred from homology"/>
<feature type="binding site" evidence="11">
    <location>
        <position position="434"/>
    </location>
    <ligand>
        <name>Zn(2+)</name>
        <dbReference type="ChEBI" id="CHEBI:29105"/>
        <label>1</label>
    </ligand>
</feature>
<dbReference type="RefSeq" id="WP_207178328.1">
    <property type="nucleotide sequence ID" value="NZ_AP024480.1"/>
</dbReference>
<keyword evidence="10 11" id="KW-0413">Isomerase</keyword>
<keyword evidence="7 11" id="KW-0862">Zinc</keyword>
<evidence type="ECO:0000259" key="12">
    <source>
        <dbReference type="PROSITE" id="PS51192"/>
    </source>
</evidence>
<keyword evidence="6 11" id="KW-0347">Helicase</keyword>
<dbReference type="Pfam" id="PF00270">
    <property type="entry name" value="DEAD"/>
    <property type="match status" value="1"/>
</dbReference>
<reference evidence="14 15" key="1">
    <citation type="submission" date="2021-02" db="EMBL/GenBank/DDBJ databases">
        <title>Nitrogen-fixing ability and nitrogen fixation related genes of thermophilic fermentative bacteria in the genus Caldicellulosiruptor.</title>
        <authorList>
            <person name="Chen Y."/>
            <person name="Nishihara A."/>
            <person name="Haruta S."/>
        </authorList>
    </citation>
    <scope>NUCLEOTIDE SEQUENCE [LARGE SCALE GENOMIC DNA]</scope>
    <source>
        <strain evidence="14 15">YA01</strain>
    </source>
</reference>
<evidence type="ECO:0000256" key="5">
    <source>
        <dbReference type="ARBA" id="ARBA00022801"/>
    </source>
</evidence>
<dbReference type="InterPro" id="IPR041222">
    <property type="entry name" value="PriA_3primeBD"/>
</dbReference>
<dbReference type="InterPro" id="IPR041236">
    <property type="entry name" value="PriA_C"/>
</dbReference>
<feature type="binding site" evidence="11">
    <location>
        <position position="473"/>
    </location>
    <ligand>
        <name>Zn(2+)</name>
        <dbReference type="ChEBI" id="CHEBI:29105"/>
        <label>1</label>
    </ligand>
</feature>
<evidence type="ECO:0000256" key="6">
    <source>
        <dbReference type="ARBA" id="ARBA00022806"/>
    </source>
</evidence>
<keyword evidence="1 11" id="KW-0639">Primosome</keyword>
<dbReference type="PANTHER" id="PTHR30580:SF0">
    <property type="entry name" value="PRIMOSOMAL PROTEIN N"/>
    <property type="match status" value="1"/>
</dbReference>
<dbReference type="Pfam" id="PF00271">
    <property type="entry name" value="Helicase_C"/>
    <property type="match status" value="1"/>
</dbReference>
<feature type="domain" description="Helicase C-terminal" evidence="13">
    <location>
        <begin position="468"/>
        <end position="621"/>
    </location>
</feature>
<gene>
    <name evidence="14" type="primary">rpiA</name>
    <name evidence="11" type="synonym">priA</name>
    <name evidence="14" type="ORF">CaldiYA01_14720</name>
</gene>
<dbReference type="CDD" id="cd17929">
    <property type="entry name" value="DEXHc_priA"/>
    <property type="match status" value="1"/>
</dbReference>
<keyword evidence="9 11" id="KW-0238">DNA-binding</keyword>
<dbReference type="Pfam" id="PF17764">
    <property type="entry name" value="PriA_3primeBD"/>
    <property type="match status" value="1"/>
</dbReference>
<feature type="domain" description="Helicase ATP-binding" evidence="12">
    <location>
        <begin position="207"/>
        <end position="373"/>
    </location>
</feature>
<evidence type="ECO:0000256" key="2">
    <source>
        <dbReference type="ARBA" id="ARBA00022705"/>
    </source>
</evidence>
<comment type="catalytic activity">
    <reaction evidence="11">
        <text>Couples ATP hydrolysis with the unwinding of duplex DNA by translocating in the 3'-5' direction.</text>
        <dbReference type="EC" id="5.6.2.4"/>
    </reaction>
</comment>
<dbReference type="SMART" id="SM00487">
    <property type="entry name" value="DEXDc"/>
    <property type="match status" value="1"/>
</dbReference>
<feature type="binding site" evidence="11">
    <location>
        <position position="443"/>
    </location>
    <ligand>
        <name>Zn(2+)</name>
        <dbReference type="ChEBI" id="CHEBI:29105"/>
        <label>2</label>
    </ligand>
</feature>
<evidence type="ECO:0000256" key="10">
    <source>
        <dbReference type="ARBA" id="ARBA00023235"/>
    </source>
</evidence>